<protein>
    <submittedName>
        <fullName evidence="1">Uncharacterized protein</fullName>
    </submittedName>
</protein>
<dbReference type="EMBL" id="CP003178">
    <property type="protein sequence ID" value="AEV96913.1"/>
    <property type="molecule type" value="Genomic_DNA"/>
</dbReference>
<dbReference type="KEGG" id="nko:Niako_0518"/>
<evidence type="ECO:0000313" key="1">
    <source>
        <dbReference type="EMBL" id="AEV96913.1"/>
    </source>
</evidence>
<gene>
    <name evidence="1" type="ordered locus">Niako_0518</name>
</gene>
<reference evidence="1 2" key="1">
    <citation type="submission" date="2011-12" db="EMBL/GenBank/DDBJ databases">
        <title>The complete genome of Niastella koreensis GR20-10.</title>
        <authorList>
            <consortium name="US DOE Joint Genome Institute (JGI-PGF)"/>
            <person name="Lucas S."/>
            <person name="Han J."/>
            <person name="Lapidus A."/>
            <person name="Bruce D."/>
            <person name="Goodwin L."/>
            <person name="Pitluck S."/>
            <person name="Peters L."/>
            <person name="Kyrpides N."/>
            <person name="Mavromatis K."/>
            <person name="Ivanova N."/>
            <person name="Mikhailova N."/>
            <person name="Davenport K."/>
            <person name="Saunders E."/>
            <person name="Detter J.C."/>
            <person name="Tapia R."/>
            <person name="Han C."/>
            <person name="Land M."/>
            <person name="Hauser L."/>
            <person name="Markowitz V."/>
            <person name="Cheng J.-F."/>
            <person name="Hugenholtz P."/>
            <person name="Woyke T."/>
            <person name="Wu D."/>
            <person name="Tindall B."/>
            <person name="Pomrenke H."/>
            <person name="Brambilla E."/>
            <person name="Klenk H.-P."/>
            <person name="Eisen J.A."/>
        </authorList>
    </citation>
    <scope>NUCLEOTIDE SEQUENCE [LARGE SCALE GENOMIC DNA]</scope>
    <source>
        <strain evidence="2">DSM 17620 / KACC 11465 / NBRC 106392 / GR20-10</strain>
    </source>
</reference>
<proteinExistence type="predicted"/>
<accession>G8T7X5</accession>
<dbReference type="HOGENOM" id="CLU_3202535_0_0_10"/>
<organism evidence="1 2">
    <name type="scientific">Niastella koreensis (strain DSM 17620 / KACC 11465 / NBRC 106392 / GR20-10)</name>
    <dbReference type="NCBI Taxonomy" id="700598"/>
    <lineage>
        <taxon>Bacteria</taxon>
        <taxon>Pseudomonadati</taxon>
        <taxon>Bacteroidota</taxon>
        <taxon>Chitinophagia</taxon>
        <taxon>Chitinophagales</taxon>
        <taxon>Chitinophagaceae</taxon>
        <taxon>Niastella</taxon>
    </lineage>
</organism>
<name>G8T7X5_NIAKG</name>
<sequence length="45" mass="5088">MYNLVAQKNLVTKFGYYIGDKKKRPEAVAPAQAWLVGCFSSLEDH</sequence>
<dbReference type="AlphaFoldDB" id="G8T7X5"/>
<dbReference type="Proteomes" id="UP000005438">
    <property type="component" value="Chromosome"/>
</dbReference>
<evidence type="ECO:0000313" key="2">
    <source>
        <dbReference type="Proteomes" id="UP000005438"/>
    </source>
</evidence>